<dbReference type="GO" id="GO:0009882">
    <property type="term" value="F:blue light photoreceptor activity"/>
    <property type="evidence" value="ECO:0007669"/>
    <property type="project" value="InterPro"/>
</dbReference>
<evidence type="ECO:0000313" key="2">
    <source>
        <dbReference type="EMBL" id="RTQ46582.1"/>
    </source>
</evidence>
<dbReference type="GO" id="GO:0071949">
    <property type="term" value="F:FAD binding"/>
    <property type="evidence" value="ECO:0007669"/>
    <property type="project" value="InterPro"/>
</dbReference>
<dbReference type="InterPro" id="IPR007024">
    <property type="entry name" value="BLUF_domain"/>
</dbReference>
<dbReference type="EMBL" id="RXOF01000015">
    <property type="protein sequence ID" value="RTQ46582.1"/>
    <property type="molecule type" value="Genomic_DNA"/>
</dbReference>
<comment type="caution">
    <text evidence="2">The sequence shown here is derived from an EMBL/GenBank/DDBJ whole genome shotgun (WGS) entry which is preliminary data.</text>
</comment>
<proteinExistence type="predicted"/>
<evidence type="ECO:0000259" key="1">
    <source>
        <dbReference type="PROSITE" id="PS50925"/>
    </source>
</evidence>
<keyword evidence="3" id="KW-1185">Reference proteome</keyword>
<dbReference type="SMART" id="SM01034">
    <property type="entry name" value="BLUF"/>
    <property type="match status" value="1"/>
</dbReference>
<dbReference type="RefSeq" id="WP_126695327.1">
    <property type="nucleotide sequence ID" value="NZ_RXOF01000015.1"/>
</dbReference>
<accession>A0A3S0JBI6</accession>
<dbReference type="Proteomes" id="UP000282184">
    <property type="component" value="Unassembled WGS sequence"/>
</dbReference>
<dbReference type="AlphaFoldDB" id="A0A3S0JBI6"/>
<dbReference type="PROSITE" id="PS50925">
    <property type="entry name" value="BLUF"/>
    <property type="match status" value="1"/>
</dbReference>
<name>A0A3S0JBI6_9BACT</name>
<dbReference type="OrthoDB" id="1122028at2"/>
<reference evidence="2 3" key="1">
    <citation type="submission" date="2018-12" db="EMBL/GenBank/DDBJ databases">
        <title>Hymenobacter gummosus sp. nov., isolated from a spring.</title>
        <authorList>
            <person name="Nie L."/>
        </authorList>
    </citation>
    <scope>NUCLEOTIDE SEQUENCE [LARGE SCALE GENOMIC DNA]</scope>
    <source>
        <strain evidence="2 3">KCTC 52166</strain>
    </source>
</reference>
<dbReference type="SUPFAM" id="SSF54975">
    <property type="entry name" value="Acylphosphatase/BLUF domain-like"/>
    <property type="match status" value="1"/>
</dbReference>
<gene>
    <name evidence="2" type="ORF">EJV47_21780</name>
</gene>
<evidence type="ECO:0000313" key="3">
    <source>
        <dbReference type="Proteomes" id="UP000282184"/>
    </source>
</evidence>
<dbReference type="InterPro" id="IPR036046">
    <property type="entry name" value="Acylphosphatase-like_dom_sf"/>
</dbReference>
<organism evidence="2 3">
    <name type="scientific">Hymenobacter gummosus</name>
    <dbReference type="NCBI Taxonomy" id="1776032"/>
    <lineage>
        <taxon>Bacteria</taxon>
        <taxon>Pseudomonadati</taxon>
        <taxon>Bacteroidota</taxon>
        <taxon>Cytophagia</taxon>
        <taxon>Cytophagales</taxon>
        <taxon>Hymenobacteraceae</taxon>
        <taxon>Hymenobacter</taxon>
    </lineage>
</organism>
<sequence>MHHIIYVSTATRPLTSAELQQLLREARLRNARYHVTGILLYHEGRITQILEGEEAAVRYLYERIEQDPRHHGVVKLADEPLPHRRFAQWHMAYWETEPDELAYAAGYIPLQHWQLPPGRFSEEDVLRLEALRYFVTNQDDDLPLTS</sequence>
<protein>
    <recommendedName>
        <fullName evidence="1">BLUF domain-containing protein</fullName>
    </recommendedName>
</protein>
<dbReference type="Pfam" id="PF04940">
    <property type="entry name" value="BLUF"/>
    <property type="match status" value="1"/>
</dbReference>
<dbReference type="Gene3D" id="3.30.70.100">
    <property type="match status" value="1"/>
</dbReference>
<feature type="domain" description="BLUF" evidence="1">
    <location>
        <begin position="1"/>
        <end position="92"/>
    </location>
</feature>